<evidence type="ECO:0000256" key="4">
    <source>
        <dbReference type="ARBA" id="ARBA00022833"/>
    </source>
</evidence>
<keyword evidence="4" id="KW-0862">Zinc</keyword>
<evidence type="ECO:0000256" key="1">
    <source>
        <dbReference type="ARBA" id="ARBA00001947"/>
    </source>
</evidence>
<dbReference type="CDD" id="cd06262">
    <property type="entry name" value="metallo-hydrolase-like_MBL-fold"/>
    <property type="match status" value="1"/>
</dbReference>
<dbReference type="GO" id="GO:0046872">
    <property type="term" value="F:metal ion binding"/>
    <property type="evidence" value="ECO:0007669"/>
    <property type="project" value="UniProtKB-KW"/>
</dbReference>
<dbReference type="Pfam" id="PF00753">
    <property type="entry name" value="Lactamase_B"/>
    <property type="match status" value="1"/>
</dbReference>
<evidence type="ECO:0000313" key="7">
    <source>
        <dbReference type="Proteomes" id="UP000324575"/>
    </source>
</evidence>
<feature type="domain" description="Metallo-beta-lactamase" evidence="5">
    <location>
        <begin position="12"/>
        <end position="194"/>
    </location>
</feature>
<dbReference type="EMBL" id="SNRX01000001">
    <property type="protein sequence ID" value="KAA6303503.1"/>
    <property type="molecule type" value="Genomic_DNA"/>
</dbReference>
<dbReference type="SMART" id="SM00849">
    <property type="entry name" value="Lactamase_B"/>
    <property type="match status" value="1"/>
</dbReference>
<name>A0A5M8P4V0_9BACT</name>
<evidence type="ECO:0000259" key="5">
    <source>
        <dbReference type="SMART" id="SM00849"/>
    </source>
</evidence>
<dbReference type="InterPro" id="IPR001279">
    <property type="entry name" value="Metallo-B-lactamas"/>
</dbReference>
<dbReference type="Proteomes" id="UP000324575">
    <property type="component" value="Unassembled WGS sequence"/>
</dbReference>
<accession>A0A5M8P4V0</accession>
<gene>
    <name evidence="6" type="ORF">EZS26_000054</name>
</gene>
<comment type="cofactor">
    <cofactor evidence="1">
        <name>Zn(2+)</name>
        <dbReference type="ChEBI" id="CHEBI:29105"/>
    </cofactor>
</comment>
<dbReference type="PANTHER" id="PTHR46233">
    <property type="entry name" value="HYDROXYACYLGLUTATHIONE HYDROLASE GLOC"/>
    <property type="match status" value="1"/>
</dbReference>
<dbReference type="AlphaFoldDB" id="A0A5M8P4V0"/>
<reference evidence="6 7" key="1">
    <citation type="submission" date="2019-03" db="EMBL/GenBank/DDBJ databases">
        <title>Single cell metagenomics reveals metabolic interactions within the superorganism composed of flagellate Streblomastix strix and complex community of Bacteroidetes bacteria on its surface.</title>
        <authorList>
            <person name="Treitli S.C."/>
            <person name="Kolisko M."/>
            <person name="Husnik F."/>
            <person name="Keeling P."/>
            <person name="Hampl V."/>
        </authorList>
    </citation>
    <scope>NUCLEOTIDE SEQUENCE [LARGE SCALE GENOMIC DNA]</scope>
    <source>
        <strain evidence="6">St1</strain>
    </source>
</reference>
<keyword evidence="3 6" id="KW-0378">Hydrolase</keyword>
<organism evidence="6 7">
    <name type="scientific">Candidatus Ordinivivax streblomastigis</name>
    <dbReference type="NCBI Taxonomy" id="2540710"/>
    <lineage>
        <taxon>Bacteria</taxon>
        <taxon>Pseudomonadati</taxon>
        <taxon>Bacteroidota</taxon>
        <taxon>Bacteroidia</taxon>
        <taxon>Bacteroidales</taxon>
        <taxon>Candidatus Ordinivivax</taxon>
    </lineage>
</organism>
<proteinExistence type="predicted"/>
<dbReference type="InterPro" id="IPR051453">
    <property type="entry name" value="MBL_Glyoxalase_II"/>
</dbReference>
<sequence>MQIKQFEFNSICVNTYLLYDETKEALLIDCGASTADECRKLEEYIHHHQIHLSCLLNTHLHFDHVLGNHFIYERYGLKPLYHEAEESMPSLQKQTTAFGINVNYEPTGAARFINDNDQIRFGNTTLQALLTPGHSPASLSFYCQADHCIFTGDALFRYNIGRTDLWGGNEEILISAIKNKILTLPDDTKIYPGHGPASTVKEEKQHNPYV</sequence>
<dbReference type="PANTHER" id="PTHR46233:SF3">
    <property type="entry name" value="HYDROXYACYLGLUTATHIONE HYDROLASE GLOC"/>
    <property type="match status" value="1"/>
</dbReference>
<dbReference type="Gene3D" id="3.60.15.10">
    <property type="entry name" value="Ribonuclease Z/Hydroxyacylglutathione hydrolase-like"/>
    <property type="match status" value="1"/>
</dbReference>
<dbReference type="GO" id="GO:0004416">
    <property type="term" value="F:hydroxyacylglutathione hydrolase activity"/>
    <property type="evidence" value="ECO:0007669"/>
    <property type="project" value="UniProtKB-EC"/>
</dbReference>
<protein>
    <submittedName>
        <fullName evidence="6">Hydroxyacylglutathione hydrolase</fullName>
        <ecNumber evidence="6">3.1.2.6</ecNumber>
    </submittedName>
</protein>
<keyword evidence="2" id="KW-0479">Metal-binding</keyword>
<dbReference type="SUPFAM" id="SSF56281">
    <property type="entry name" value="Metallo-hydrolase/oxidoreductase"/>
    <property type="match status" value="1"/>
</dbReference>
<evidence type="ECO:0000256" key="3">
    <source>
        <dbReference type="ARBA" id="ARBA00022801"/>
    </source>
</evidence>
<dbReference type="InterPro" id="IPR036866">
    <property type="entry name" value="RibonucZ/Hydroxyglut_hydro"/>
</dbReference>
<dbReference type="EC" id="3.1.2.6" evidence="6"/>
<comment type="caution">
    <text evidence="6">The sequence shown here is derived from an EMBL/GenBank/DDBJ whole genome shotgun (WGS) entry which is preliminary data.</text>
</comment>
<evidence type="ECO:0000313" key="6">
    <source>
        <dbReference type="EMBL" id="KAA6303503.1"/>
    </source>
</evidence>
<evidence type="ECO:0000256" key="2">
    <source>
        <dbReference type="ARBA" id="ARBA00022723"/>
    </source>
</evidence>